<dbReference type="GO" id="GO:0008654">
    <property type="term" value="P:phospholipid biosynthetic process"/>
    <property type="evidence" value="ECO:0007669"/>
    <property type="project" value="UniProtKB-KW"/>
</dbReference>
<dbReference type="InterPro" id="IPR050187">
    <property type="entry name" value="Lipid_Phosphate_FormReg"/>
</dbReference>
<evidence type="ECO:0000256" key="1">
    <source>
        <dbReference type="ARBA" id="ARBA00001946"/>
    </source>
</evidence>
<evidence type="ECO:0000313" key="10">
    <source>
        <dbReference type="EMBL" id="MDC4240284.1"/>
    </source>
</evidence>
<evidence type="ECO:0000256" key="7">
    <source>
        <dbReference type="ARBA" id="ARBA00023209"/>
    </source>
</evidence>
<dbReference type="InterPro" id="IPR016064">
    <property type="entry name" value="NAD/diacylglycerol_kinase_sf"/>
</dbReference>
<evidence type="ECO:0000256" key="2">
    <source>
        <dbReference type="ARBA" id="ARBA00005983"/>
    </source>
</evidence>
<evidence type="ECO:0000256" key="3">
    <source>
        <dbReference type="ARBA" id="ARBA00022679"/>
    </source>
</evidence>
<dbReference type="NCBIfam" id="TIGR00147">
    <property type="entry name" value="YegS/Rv2252/BmrU family lipid kinase"/>
    <property type="match status" value="1"/>
</dbReference>
<dbReference type="Proteomes" id="UP001141183">
    <property type="component" value="Unassembled WGS sequence"/>
</dbReference>
<dbReference type="InterPro" id="IPR001206">
    <property type="entry name" value="Diacylglycerol_kinase_cat_dom"/>
</dbReference>
<dbReference type="Gene3D" id="2.60.200.40">
    <property type="match status" value="1"/>
</dbReference>
<keyword evidence="7" id="KW-0444">Lipid biosynthesis</keyword>
<dbReference type="InterPro" id="IPR005218">
    <property type="entry name" value="Diacylglycerol/lipid_kinase"/>
</dbReference>
<keyword evidence="4" id="KW-0547">Nucleotide-binding</keyword>
<dbReference type="EMBL" id="JAMRYU010000008">
    <property type="protein sequence ID" value="MDC4240284.1"/>
    <property type="molecule type" value="Genomic_DNA"/>
</dbReference>
<evidence type="ECO:0000256" key="5">
    <source>
        <dbReference type="ARBA" id="ARBA00022777"/>
    </source>
</evidence>
<comment type="cofactor">
    <cofactor evidence="1">
        <name>Mg(2+)</name>
        <dbReference type="ChEBI" id="CHEBI:18420"/>
    </cofactor>
</comment>
<dbReference type="InterPro" id="IPR045540">
    <property type="entry name" value="YegS/DAGK_C"/>
</dbReference>
<dbReference type="PANTHER" id="PTHR12358:SF54">
    <property type="entry name" value="SPHINGOSINE KINASE RELATED PROTEIN"/>
    <property type="match status" value="1"/>
</dbReference>
<gene>
    <name evidence="10" type="ORF">NE398_08905</name>
</gene>
<dbReference type="SUPFAM" id="SSF111331">
    <property type="entry name" value="NAD kinase/diacylglycerol kinase-like"/>
    <property type="match status" value="1"/>
</dbReference>
<comment type="similarity">
    <text evidence="2">Belongs to the diacylglycerol/lipid kinase family.</text>
</comment>
<sequence length="314" mass="35666">MTKNKHFFVINPEAGKVNVSDKISNDINEIFKDLYDEYRIYITKGKNDATNYVKNICESEEGNLRFYACGGDGTLNEVINGIIGYENASVSVIPYGTGNDFVKNFESEINFYDITRHIKSETQEVDLLNVNGLYSVNLCNIGFDAKVAENMVKFKKFPFVNGQGAYTLSIFYSLIHKMYNTFDIMIDNNELIHGDFLLCAIANGKSYGGGYIGAPLAEVNDGFIDLCIIKKVSRVKLVKLIKLYKEGKHLESDELRDYIIYKKCKSINVRSKEKFTICVDGEIFIHDNLSISLENKAIKFLIPHKEIDEEINLI</sequence>
<dbReference type="PROSITE" id="PS50146">
    <property type="entry name" value="DAGK"/>
    <property type="match status" value="1"/>
</dbReference>
<keyword evidence="3" id="KW-0808">Transferase</keyword>
<organism evidence="10 11">
    <name type="scientific">Clostridium tertium</name>
    <dbReference type="NCBI Taxonomy" id="1559"/>
    <lineage>
        <taxon>Bacteria</taxon>
        <taxon>Bacillati</taxon>
        <taxon>Bacillota</taxon>
        <taxon>Clostridia</taxon>
        <taxon>Eubacteriales</taxon>
        <taxon>Clostridiaceae</taxon>
        <taxon>Clostridium</taxon>
    </lineage>
</organism>
<keyword evidence="5 10" id="KW-0418">Kinase</keyword>
<dbReference type="SMART" id="SM00046">
    <property type="entry name" value="DAGKc"/>
    <property type="match status" value="1"/>
</dbReference>
<dbReference type="PANTHER" id="PTHR12358">
    <property type="entry name" value="SPHINGOSINE KINASE"/>
    <property type="match status" value="1"/>
</dbReference>
<evidence type="ECO:0000259" key="9">
    <source>
        <dbReference type="PROSITE" id="PS50146"/>
    </source>
</evidence>
<evidence type="ECO:0000313" key="11">
    <source>
        <dbReference type="Proteomes" id="UP001141183"/>
    </source>
</evidence>
<proteinExistence type="inferred from homology"/>
<dbReference type="InterPro" id="IPR017438">
    <property type="entry name" value="ATP-NAD_kinase_N"/>
</dbReference>
<evidence type="ECO:0000256" key="6">
    <source>
        <dbReference type="ARBA" id="ARBA00022840"/>
    </source>
</evidence>
<comment type="caution">
    <text evidence="10">The sequence shown here is derived from an EMBL/GenBank/DDBJ whole genome shotgun (WGS) entry which is preliminary data.</text>
</comment>
<dbReference type="Pfam" id="PF19279">
    <property type="entry name" value="YegS_C"/>
    <property type="match status" value="1"/>
</dbReference>
<reference evidence="10" key="1">
    <citation type="submission" date="2022-05" db="EMBL/GenBank/DDBJ databases">
        <title>Draft genome sequence of Clostridium tertium strain CP3 isolated from Peru.</title>
        <authorList>
            <person name="Hurtado R."/>
            <person name="Lima L."/>
            <person name="Sousa T."/>
            <person name="Jaiswal A.K."/>
            <person name="Tiwari S."/>
            <person name="Maturrano L."/>
            <person name="Brenig B."/>
            <person name="Azevedo V."/>
        </authorList>
    </citation>
    <scope>NUCLEOTIDE SEQUENCE</scope>
    <source>
        <strain evidence="10">CP3</strain>
    </source>
</reference>
<dbReference type="Gene3D" id="3.40.50.10330">
    <property type="entry name" value="Probable inorganic polyphosphate/atp-NAD kinase, domain 1"/>
    <property type="match status" value="1"/>
</dbReference>
<dbReference type="GO" id="GO:0016301">
    <property type="term" value="F:kinase activity"/>
    <property type="evidence" value="ECO:0007669"/>
    <property type="project" value="UniProtKB-KW"/>
</dbReference>
<keyword evidence="6" id="KW-0067">ATP-binding</keyword>
<dbReference type="Pfam" id="PF00781">
    <property type="entry name" value="DAGK_cat"/>
    <property type="match status" value="1"/>
</dbReference>
<keyword evidence="11" id="KW-1185">Reference proteome</keyword>
<protein>
    <submittedName>
        <fullName evidence="10">YegS/Rv2252/BmrU family lipid kinase</fullName>
    </submittedName>
</protein>
<dbReference type="RefSeq" id="WP_008678615.1">
    <property type="nucleotide sequence ID" value="NZ_CABKOG010000003.1"/>
</dbReference>
<keyword evidence="8" id="KW-1208">Phospholipid metabolism</keyword>
<feature type="domain" description="DAGKc" evidence="9">
    <location>
        <begin position="1"/>
        <end position="134"/>
    </location>
</feature>
<accession>A0A9X3XLL1</accession>
<dbReference type="GO" id="GO:0005524">
    <property type="term" value="F:ATP binding"/>
    <property type="evidence" value="ECO:0007669"/>
    <property type="project" value="UniProtKB-KW"/>
</dbReference>
<keyword evidence="7" id="KW-0594">Phospholipid biosynthesis</keyword>
<evidence type="ECO:0000256" key="4">
    <source>
        <dbReference type="ARBA" id="ARBA00022741"/>
    </source>
</evidence>
<name>A0A9X3XLL1_9CLOT</name>
<evidence type="ECO:0000256" key="8">
    <source>
        <dbReference type="ARBA" id="ARBA00023264"/>
    </source>
</evidence>
<keyword evidence="7" id="KW-0443">Lipid metabolism</keyword>
<dbReference type="AlphaFoldDB" id="A0A9X3XLL1"/>